<name>A0A1I6VYG8_9RHOB</name>
<reference evidence="2" key="1">
    <citation type="submission" date="2016-10" db="EMBL/GenBank/DDBJ databases">
        <authorList>
            <person name="Varghese N."/>
            <person name="Submissions S."/>
        </authorList>
    </citation>
    <scope>NUCLEOTIDE SEQUENCE [LARGE SCALE GENOMIC DNA]</scope>
    <source>
        <strain evidence="2">DSM 26894</strain>
    </source>
</reference>
<evidence type="ECO:0000313" key="1">
    <source>
        <dbReference type="EMBL" id="SFT18752.1"/>
    </source>
</evidence>
<dbReference type="AlphaFoldDB" id="A0A1I6VYG8"/>
<dbReference type="Proteomes" id="UP000199392">
    <property type="component" value="Unassembled WGS sequence"/>
</dbReference>
<dbReference type="EMBL" id="FOZW01000013">
    <property type="protein sequence ID" value="SFT18752.1"/>
    <property type="molecule type" value="Genomic_DNA"/>
</dbReference>
<protein>
    <submittedName>
        <fullName evidence="1">Uncharacterized protein</fullName>
    </submittedName>
</protein>
<sequence length="72" mass="7781">MMIRFIAQKSLVGQRLRTIQPRAKAFIDPAAVHEAQGLWGVTASRAAGSGLDVKTLTCTAVPVRKPHEEAAR</sequence>
<gene>
    <name evidence="1" type="ORF">SAMN04488050_113186</name>
</gene>
<accession>A0A1I6VYG8</accession>
<dbReference type="RefSeq" id="WP_092428889.1">
    <property type="nucleotide sequence ID" value="NZ_FNCL01000013.1"/>
</dbReference>
<keyword evidence="2" id="KW-1185">Reference proteome</keyword>
<evidence type="ECO:0000313" key="2">
    <source>
        <dbReference type="Proteomes" id="UP000199392"/>
    </source>
</evidence>
<organism evidence="1 2">
    <name type="scientific">Alloyangia pacifica</name>
    <dbReference type="NCBI Taxonomy" id="311180"/>
    <lineage>
        <taxon>Bacteria</taxon>
        <taxon>Pseudomonadati</taxon>
        <taxon>Pseudomonadota</taxon>
        <taxon>Alphaproteobacteria</taxon>
        <taxon>Rhodobacterales</taxon>
        <taxon>Roseobacteraceae</taxon>
        <taxon>Alloyangia</taxon>
    </lineage>
</organism>
<dbReference type="STRING" id="311180.SAMN04488050_113186"/>
<proteinExistence type="predicted"/>